<dbReference type="AlphaFoldDB" id="A0A7U5HSZ7"/>
<dbReference type="InterPro" id="IPR018385">
    <property type="entry name" value="C4_dicarb_anaerob_car-like"/>
</dbReference>
<evidence type="ECO:0000313" key="6">
    <source>
        <dbReference type="EMBL" id="KJQ46539.1"/>
    </source>
</evidence>
<dbReference type="EMBL" id="LAEW01000001">
    <property type="protein sequence ID" value="KJQ46539.1"/>
    <property type="molecule type" value="Genomic_DNA"/>
</dbReference>
<evidence type="ECO:0000256" key="4">
    <source>
        <dbReference type="ARBA" id="ARBA00022989"/>
    </source>
</evidence>
<dbReference type="KEGG" id="mmyi:mycmycITA_00922"/>
<comment type="subcellular location">
    <subcellularLocation>
        <location evidence="1">Cell membrane</location>
        <topology evidence="1">Multi-pass membrane protein</topology>
    </subcellularLocation>
</comment>
<gene>
    <name evidence="6" type="ORF">TS59_0968</name>
</gene>
<accession>A0A7U5HSZ7</accession>
<dbReference type="PANTHER" id="PTHR33362:SF3">
    <property type="entry name" value="SIALIC ACID TRAP TRANSPORTER PERMEASE PROTEIN SIAT"/>
    <property type="match status" value="1"/>
</dbReference>
<dbReference type="GO" id="GO:0022857">
    <property type="term" value="F:transmembrane transporter activity"/>
    <property type="evidence" value="ECO:0007669"/>
    <property type="project" value="TreeGrafter"/>
</dbReference>
<name>A0A7U5HSZ7_MYCMY</name>
<dbReference type="RefSeq" id="WP_015545478.1">
    <property type="nucleotide sequence ID" value="NZ_CP010267.1"/>
</dbReference>
<dbReference type="Pfam" id="PF03606">
    <property type="entry name" value="DcuC"/>
    <property type="match status" value="1"/>
</dbReference>
<evidence type="ECO:0000256" key="3">
    <source>
        <dbReference type="ARBA" id="ARBA00022692"/>
    </source>
</evidence>
<comment type="caution">
    <text evidence="6">The sequence shown here is derived from an EMBL/GenBank/DDBJ whole genome shotgun (WGS) entry which is preliminary data.</text>
</comment>
<reference evidence="6 7" key="1">
    <citation type="submission" date="2015-02" db="EMBL/GenBank/DDBJ databases">
        <title>Mycoplasma mycoides subsp. mycoides strain:B237 Genome sequencing.</title>
        <authorList>
            <person name="Fischer A."/>
            <person name="Santana-Cruz I."/>
            <person name="Schieck E."/>
            <person name="Gourle H."/>
            <person name="Lambert M."/>
            <person name="Nadendla S."/>
            <person name="Miller R.A."/>
            <person name="Weber J."/>
            <person name="Bongcam-Rudloff E."/>
            <person name="Vashee S."/>
            <person name="Frey J."/>
            <person name="Jores J."/>
        </authorList>
    </citation>
    <scope>NUCLEOTIDE SEQUENCE [LARGE SCALE GENOMIC DNA]</scope>
    <source>
        <strain evidence="6 7">B237</strain>
    </source>
</reference>
<evidence type="ECO:0000256" key="1">
    <source>
        <dbReference type="ARBA" id="ARBA00004651"/>
    </source>
</evidence>
<dbReference type="InterPro" id="IPR004681">
    <property type="entry name" value="TRAP_DctM"/>
</dbReference>
<dbReference type="Proteomes" id="UP000033624">
    <property type="component" value="Unassembled WGS sequence"/>
</dbReference>
<proteinExistence type="predicted"/>
<sequence length="176" mass="18671">MGIINGSSEKQFLKDSINGASRLLNVCLIIAVAVGIGWILKESHIQELFVESLSNSLGSLKSPILILLIMFIFFIPLSFLIASTSGFATAVFPLLGGVVIKNNIDILASGSITTFSFASGLVNLITPTSGIVMCSIAVARMDYAKFIKSMAPYMLILTTSSLALLLIGAAIRKTIV</sequence>
<protein>
    <submittedName>
        <fullName evidence="6">C4-dicarboxylate anaerobic carrier family protein</fullName>
    </submittedName>
</protein>
<evidence type="ECO:0000256" key="5">
    <source>
        <dbReference type="ARBA" id="ARBA00023136"/>
    </source>
</evidence>
<dbReference type="GO" id="GO:0005886">
    <property type="term" value="C:plasma membrane"/>
    <property type="evidence" value="ECO:0007669"/>
    <property type="project" value="UniProtKB-SubCell"/>
</dbReference>
<organism evidence="6 7">
    <name type="scientific">Mycoplasma mycoides subsp. mycoides</name>
    <dbReference type="NCBI Taxonomy" id="2103"/>
    <lineage>
        <taxon>Bacteria</taxon>
        <taxon>Bacillati</taxon>
        <taxon>Mycoplasmatota</taxon>
        <taxon>Mollicutes</taxon>
        <taxon>Mycoplasmataceae</taxon>
        <taxon>Mycoplasma</taxon>
    </lineage>
</organism>
<dbReference type="KEGG" id="mmyi:mycmycITA_00929"/>
<keyword evidence="4" id="KW-1133">Transmembrane helix</keyword>
<evidence type="ECO:0000313" key="7">
    <source>
        <dbReference type="Proteomes" id="UP000033624"/>
    </source>
</evidence>
<evidence type="ECO:0000256" key="2">
    <source>
        <dbReference type="ARBA" id="ARBA00022475"/>
    </source>
</evidence>
<keyword evidence="3" id="KW-0812">Transmembrane</keyword>
<dbReference type="PANTHER" id="PTHR33362">
    <property type="entry name" value="SIALIC ACID TRAP TRANSPORTER PERMEASE PROTEIN SIAT-RELATED"/>
    <property type="match status" value="1"/>
</dbReference>
<keyword evidence="5" id="KW-0472">Membrane</keyword>
<keyword evidence="2" id="KW-1003">Cell membrane</keyword>